<dbReference type="EMBL" id="JAEPRB010000456">
    <property type="protein sequence ID" value="KAG2216102.1"/>
    <property type="molecule type" value="Genomic_DNA"/>
</dbReference>
<keyword evidence="3" id="KW-1185">Reference proteome</keyword>
<proteinExistence type="predicted"/>
<protein>
    <recommendedName>
        <fullName evidence="4">CCHC-type domain-containing protein</fullName>
    </recommendedName>
</protein>
<dbReference type="AlphaFoldDB" id="A0A8H7RTT6"/>
<feature type="region of interest" description="Disordered" evidence="1">
    <location>
        <begin position="35"/>
        <end position="63"/>
    </location>
</feature>
<evidence type="ECO:0000313" key="2">
    <source>
        <dbReference type="EMBL" id="KAG2216102.1"/>
    </source>
</evidence>
<organism evidence="2 3">
    <name type="scientific">Circinella minor</name>
    <dbReference type="NCBI Taxonomy" id="1195481"/>
    <lineage>
        <taxon>Eukaryota</taxon>
        <taxon>Fungi</taxon>
        <taxon>Fungi incertae sedis</taxon>
        <taxon>Mucoromycota</taxon>
        <taxon>Mucoromycotina</taxon>
        <taxon>Mucoromycetes</taxon>
        <taxon>Mucorales</taxon>
        <taxon>Lichtheimiaceae</taxon>
        <taxon>Circinella</taxon>
    </lineage>
</organism>
<reference evidence="2 3" key="1">
    <citation type="submission" date="2020-12" db="EMBL/GenBank/DDBJ databases">
        <title>Metabolic potential, ecology and presence of endohyphal bacteria is reflected in genomic diversity of Mucoromycotina.</title>
        <authorList>
            <person name="Muszewska A."/>
            <person name="Okrasinska A."/>
            <person name="Steczkiewicz K."/>
            <person name="Drgas O."/>
            <person name="Orlowska M."/>
            <person name="Perlinska-Lenart U."/>
            <person name="Aleksandrzak-Piekarczyk T."/>
            <person name="Szatraj K."/>
            <person name="Zielenkiewicz U."/>
            <person name="Pilsyk S."/>
            <person name="Malc E."/>
            <person name="Mieczkowski P."/>
            <person name="Kruszewska J.S."/>
            <person name="Biernat P."/>
            <person name="Pawlowska J."/>
        </authorList>
    </citation>
    <scope>NUCLEOTIDE SEQUENCE [LARGE SCALE GENOMIC DNA]</scope>
    <source>
        <strain evidence="2 3">CBS 142.35</strain>
    </source>
</reference>
<dbReference type="Proteomes" id="UP000646827">
    <property type="component" value="Unassembled WGS sequence"/>
</dbReference>
<comment type="caution">
    <text evidence="2">The sequence shown here is derived from an EMBL/GenBank/DDBJ whole genome shotgun (WGS) entry which is preliminary data.</text>
</comment>
<sequence length="123" mass="13807">MQKPFSLSEAYAYAEAHETAEQCAKVSDHHPLNFSPFNKSFGQSSPSFGNQGPTPMDLDAIRPANCHYDGSSSGRSYGSQLNDGTNRIKCFKYGECGHMRCDCKKRYQENCQAKQDFRSVHNQ</sequence>
<evidence type="ECO:0000256" key="1">
    <source>
        <dbReference type="SAM" id="MobiDB-lite"/>
    </source>
</evidence>
<evidence type="ECO:0000313" key="3">
    <source>
        <dbReference type="Proteomes" id="UP000646827"/>
    </source>
</evidence>
<dbReference type="OrthoDB" id="2250058at2759"/>
<feature type="compositionally biased region" description="Polar residues" evidence="1">
    <location>
        <begin position="35"/>
        <end position="53"/>
    </location>
</feature>
<name>A0A8H7RTT6_9FUNG</name>
<evidence type="ECO:0008006" key="4">
    <source>
        <dbReference type="Google" id="ProtNLM"/>
    </source>
</evidence>
<accession>A0A8H7RTT6</accession>
<gene>
    <name evidence="2" type="ORF">INT45_001364</name>
</gene>